<organism evidence="1 2">
    <name type="scientific">Sinomonas terricola</name>
    <dbReference type="NCBI Taxonomy" id="3110330"/>
    <lineage>
        <taxon>Bacteria</taxon>
        <taxon>Bacillati</taxon>
        <taxon>Actinomycetota</taxon>
        <taxon>Actinomycetes</taxon>
        <taxon>Micrococcales</taxon>
        <taxon>Micrococcaceae</taxon>
        <taxon>Sinomonas</taxon>
    </lineage>
</organism>
<comment type="caution">
    <text evidence="1">The sequence shown here is derived from an EMBL/GenBank/DDBJ whole genome shotgun (WGS) entry which is preliminary data.</text>
</comment>
<reference evidence="1 2" key="1">
    <citation type="submission" date="2023-12" db="EMBL/GenBank/DDBJ databases">
        <title>Sinomonas terricola sp. nov, isolated from litchi orchard soil in Guangdong, PR China.</title>
        <authorList>
            <person name="Jiaxin W."/>
            <person name="Yang Z."/>
            <person name="Honghui Z."/>
        </authorList>
    </citation>
    <scope>NUCLEOTIDE SEQUENCE [LARGE SCALE GENOMIC DNA]</scope>
    <source>
        <strain evidence="1 2">JGH33</strain>
    </source>
</reference>
<gene>
    <name evidence="1" type="ORF">SPF06_02490</name>
</gene>
<dbReference type="Proteomes" id="UP001304769">
    <property type="component" value="Unassembled WGS sequence"/>
</dbReference>
<name>A0ABU5T267_9MICC</name>
<evidence type="ECO:0000313" key="2">
    <source>
        <dbReference type="Proteomes" id="UP001304769"/>
    </source>
</evidence>
<dbReference type="EMBL" id="JAYGGQ010000001">
    <property type="protein sequence ID" value="MEA5453581.1"/>
    <property type="molecule type" value="Genomic_DNA"/>
</dbReference>
<evidence type="ECO:0000313" key="1">
    <source>
        <dbReference type="EMBL" id="MEA5453581.1"/>
    </source>
</evidence>
<proteinExistence type="predicted"/>
<accession>A0ABU5T267</accession>
<dbReference type="RefSeq" id="WP_323277334.1">
    <property type="nucleotide sequence ID" value="NZ_JAYGGQ010000001.1"/>
</dbReference>
<keyword evidence="2" id="KW-1185">Reference proteome</keyword>
<protein>
    <submittedName>
        <fullName evidence="1">Uncharacterized protein</fullName>
    </submittedName>
</protein>
<sequence length="74" mass="7885">MTSYEAQLIGTPVEFTLNANTTGTGVIAEVIGYGPGNELQVRIKDLRFTQILLDGVTITESGTSPVFTVPIKEA</sequence>